<dbReference type="PANTHER" id="PTHR31111">
    <property type="entry name" value="BNAA05G37150D PROTEIN-RELATED"/>
    <property type="match status" value="1"/>
</dbReference>
<dbReference type="EMBL" id="OZ075126">
    <property type="protein sequence ID" value="CAL4939484.1"/>
    <property type="molecule type" value="Genomic_DNA"/>
</dbReference>
<dbReference type="PANTHER" id="PTHR31111:SF133">
    <property type="entry name" value="OS07G0196600 PROTEIN"/>
    <property type="match status" value="1"/>
</dbReference>
<dbReference type="InterPro" id="IPR036047">
    <property type="entry name" value="F-box-like_dom_sf"/>
</dbReference>
<dbReference type="InterPro" id="IPR013187">
    <property type="entry name" value="F-box-assoc_dom_typ3"/>
</dbReference>
<reference evidence="3 4" key="1">
    <citation type="submission" date="2024-10" db="EMBL/GenBank/DDBJ databases">
        <authorList>
            <person name="Ryan C."/>
        </authorList>
    </citation>
    <scope>NUCLEOTIDE SEQUENCE [LARGE SCALE GENOMIC DNA]</scope>
</reference>
<organism evidence="3 4">
    <name type="scientific">Urochloa decumbens</name>
    <dbReference type="NCBI Taxonomy" id="240449"/>
    <lineage>
        <taxon>Eukaryota</taxon>
        <taxon>Viridiplantae</taxon>
        <taxon>Streptophyta</taxon>
        <taxon>Embryophyta</taxon>
        <taxon>Tracheophyta</taxon>
        <taxon>Spermatophyta</taxon>
        <taxon>Magnoliopsida</taxon>
        <taxon>Liliopsida</taxon>
        <taxon>Poales</taxon>
        <taxon>Poaceae</taxon>
        <taxon>PACMAD clade</taxon>
        <taxon>Panicoideae</taxon>
        <taxon>Panicodae</taxon>
        <taxon>Paniceae</taxon>
        <taxon>Melinidinae</taxon>
        <taxon>Urochloa</taxon>
    </lineage>
</organism>
<dbReference type="SMART" id="SM00256">
    <property type="entry name" value="FBOX"/>
    <property type="match status" value="1"/>
</dbReference>
<dbReference type="AlphaFoldDB" id="A0ABC9FY18"/>
<evidence type="ECO:0000259" key="1">
    <source>
        <dbReference type="PROSITE" id="PS50181"/>
    </source>
</evidence>
<proteinExistence type="predicted"/>
<gene>
    <name evidence="3" type="ORF">URODEC1_LOCUS110226</name>
    <name evidence="2" type="ORF">URODEC1_LOCUS31941</name>
</gene>
<evidence type="ECO:0000313" key="4">
    <source>
        <dbReference type="Proteomes" id="UP001497457"/>
    </source>
</evidence>
<accession>A0ABC9FY18</accession>
<dbReference type="Pfam" id="PF00646">
    <property type="entry name" value="F-box"/>
    <property type="match status" value="1"/>
</dbReference>
<dbReference type="Pfam" id="PF08268">
    <property type="entry name" value="FBA_3"/>
    <property type="match status" value="1"/>
</dbReference>
<protein>
    <recommendedName>
        <fullName evidence="1">F-box domain-containing protein</fullName>
    </recommendedName>
</protein>
<dbReference type="PROSITE" id="PS50181">
    <property type="entry name" value="FBOX"/>
    <property type="match status" value="1"/>
</dbReference>
<dbReference type="InterPro" id="IPR001810">
    <property type="entry name" value="F-box_dom"/>
</dbReference>
<dbReference type="Proteomes" id="UP001497457">
    <property type="component" value="Chromosome 7b"/>
</dbReference>
<dbReference type="NCBIfam" id="TIGR01640">
    <property type="entry name" value="F_box_assoc_1"/>
    <property type="match status" value="1"/>
</dbReference>
<name>A0ABC9FY18_9POAL</name>
<evidence type="ECO:0000313" key="3">
    <source>
        <dbReference type="EMBL" id="CAL5083924.1"/>
    </source>
</evidence>
<dbReference type="CDD" id="cd22157">
    <property type="entry name" value="F-box_AtFBW1-like"/>
    <property type="match status" value="1"/>
</dbReference>
<dbReference type="InterPro" id="IPR017451">
    <property type="entry name" value="F-box-assoc_interact_dom"/>
</dbReference>
<dbReference type="SUPFAM" id="SSF81383">
    <property type="entry name" value="F-box domain"/>
    <property type="match status" value="1"/>
</dbReference>
<evidence type="ECO:0000313" key="2">
    <source>
        <dbReference type="EMBL" id="CAL4939484.1"/>
    </source>
</evidence>
<feature type="domain" description="F-box" evidence="1">
    <location>
        <begin position="22"/>
        <end position="61"/>
    </location>
</feature>
<dbReference type="EMBL" id="OZ075117">
    <property type="protein sequence ID" value="CAL5083924.1"/>
    <property type="molecule type" value="Genomic_DNA"/>
</dbReference>
<dbReference type="Proteomes" id="UP001497457">
    <property type="component" value="Chromosome 16b"/>
</dbReference>
<dbReference type="Gene3D" id="1.20.1280.50">
    <property type="match status" value="1"/>
</dbReference>
<keyword evidence="4" id="KW-1185">Reference proteome</keyword>
<sequence length="390" mass="43613">MAAASPVRDDGQPALADSLVALDDNGALPADVLYEILLRVPAKPLCRLRLVCRSWRSLTSDPRFAGAHSSRHPMIAGLCAHGIQGEIQIVDLRSGNIDKRIYGFGLELRDLDFTTQGDLICASSVIMKGWKRDCIIDPTMGSTTILPTSGMDAYFSVCILGHVPSTWEYKVLRVGAFIPSTNRRPCQIITLIGGAQRWRARSDPSLPVSIHRHTPVVAGVVYFLLDRFSVRDFPNAKNDDIVAFDLATEEWRSATIQGPFSTCLVNANGEIAHSPTMDYLELAKLNNFLVTIHHNEQDHSMDIWFLVDMDKSHWTKRYAIPCLPRWNCHMCTPLVILNDGRIVLHFEGIRVLQAYDPRIDTCARLTMPEDYFAVSLYEGSLLLRSVFMGT</sequence>